<reference evidence="3" key="1">
    <citation type="submission" date="2019-09" db="EMBL/GenBank/DDBJ databases">
        <title>Draft genome information of white flower Hibiscus syriacus.</title>
        <authorList>
            <person name="Kim Y.-M."/>
        </authorList>
    </citation>
    <scope>NUCLEOTIDE SEQUENCE [LARGE SCALE GENOMIC DNA]</scope>
    <source>
        <strain evidence="3">YM2019G1</strain>
    </source>
</reference>
<dbReference type="InterPro" id="IPR000477">
    <property type="entry name" value="RT_dom"/>
</dbReference>
<dbReference type="Proteomes" id="UP000436088">
    <property type="component" value="Unassembled WGS sequence"/>
</dbReference>
<accession>A0A6A2XTT2</accession>
<dbReference type="AlphaFoldDB" id="A0A6A2XTT2"/>
<evidence type="ECO:0000259" key="2">
    <source>
        <dbReference type="Pfam" id="PF00078"/>
    </source>
</evidence>
<feature type="compositionally biased region" description="Polar residues" evidence="1">
    <location>
        <begin position="654"/>
        <end position="663"/>
    </location>
</feature>
<dbReference type="PANTHER" id="PTHR32343">
    <property type="entry name" value="SERINE/ARGININE-RICH SPLICING FACTOR"/>
    <property type="match status" value="1"/>
</dbReference>
<protein>
    <submittedName>
        <fullName evidence="3">RNA-binding family protein isoform 2</fullName>
    </submittedName>
</protein>
<proteinExistence type="predicted"/>
<comment type="caution">
    <text evidence="3">The sequence shown here is derived from an EMBL/GenBank/DDBJ whole genome shotgun (WGS) entry which is preliminary data.</text>
</comment>
<dbReference type="Pfam" id="PF00078">
    <property type="entry name" value="RVT_1"/>
    <property type="match status" value="1"/>
</dbReference>
<evidence type="ECO:0000313" key="4">
    <source>
        <dbReference type="Proteomes" id="UP000436088"/>
    </source>
</evidence>
<feature type="domain" description="Reverse transcriptase" evidence="2">
    <location>
        <begin position="4"/>
        <end position="126"/>
    </location>
</feature>
<name>A0A6A2XTT2_HIBSY</name>
<feature type="region of interest" description="Disordered" evidence="1">
    <location>
        <begin position="628"/>
        <end position="663"/>
    </location>
</feature>
<sequence length="682" mass="77052">MPELITLNQTTFVKGRSIIENILLEHELVRGYSRKNLSPRCSLKIDLHKAFDSVNWRSIFAILKATGLPMTFIKWIETCYTTASYSVSINGSLSGYFKGAKDLRQGDPLSPFLFVLSMNILSLLLNMAALKGIFSYQPNEIPWNSVAHKKNLLKRLRDPLDKHQTRLHHWSSKMLSYAGRLELIRTLCSRFFWKGSDKAASGARVSWNKICSLKSEGGIGIKDMKTWNKACMFTLIKQILAGEGSLWVAWLHKYVIKDNDFLSVEQVPYGILSGEKNESPMAKTVCSWDAFLTMACSKWKGKSMLSFVMKIALNALVYLLWEERCRRQFQGRTRTSTDLLKIFKEIIRSVKVSNVPLGASDNDIREFFIFSGEIEYVEMHMRTSDHKLHTLLTRIRREQRLKFFFQYEPVSFLTSYDIGIKQEYLGKMKSRIYLISQTIQHHVVKQQYMVFVPTGATIVDQFVTIELASDYKLHANAFTTQATGDSGQAKVVYTKAEDVVSTMLAKGFIIGIDALNKAKSFDEKHQVTSNASAKIASLDQKIGFSKKISAGSTVVNEKMREMDQKYQVSEKSKTALAAAEQSVSPAKSSIMKSRYALAGAAWFTAAYKRDAKAAEDVGQKTREKVLAEEQAQNPEDSAHMDVFSTPRAGPEASVQPSNPSPNQVYSFSTVEENRRIVHCCTL</sequence>
<evidence type="ECO:0000313" key="3">
    <source>
        <dbReference type="EMBL" id="KAE8679033.1"/>
    </source>
</evidence>
<dbReference type="EMBL" id="VEPZ02001331">
    <property type="protein sequence ID" value="KAE8679033.1"/>
    <property type="molecule type" value="Genomic_DNA"/>
</dbReference>
<gene>
    <name evidence="3" type="ORF">F3Y22_tig00111402pilonHSYRG00696</name>
</gene>
<organism evidence="3 4">
    <name type="scientific">Hibiscus syriacus</name>
    <name type="common">Rose of Sharon</name>
    <dbReference type="NCBI Taxonomy" id="106335"/>
    <lineage>
        <taxon>Eukaryota</taxon>
        <taxon>Viridiplantae</taxon>
        <taxon>Streptophyta</taxon>
        <taxon>Embryophyta</taxon>
        <taxon>Tracheophyta</taxon>
        <taxon>Spermatophyta</taxon>
        <taxon>Magnoliopsida</taxon>
        <taxon>eudicotyledons</taxon>
        <taxon>Gunneridae</taxon>
        <taxon>Pentapetalae</taxon>
        <taxon>rosids</taxon>
        <taxon>malvids</taxon>
        <taxon>Malvales</taxon>
        <taxon>Malvaceae</taxon>
        <taxon>Malvoideae</taxon>
        <taxon>Hibiscus</taxon>
    </lineage>
</organism>
<keyword evidence="4" id="KW-1185">Reference proteome</keyword>
<evidence type="ECO:0000256" key="1">
    <source>
        <dbReference type="SAM" id="MobiDB-lite"/>
    </source>
</evidence>
<dbReference type="PANTHER" id="PTHR32343:SF37">
    <property type="entry name" value="BINDING PARTNER OF ACD11 1"/>
    <property type="match status" value="1"/>
</dbReference>